<dbReference type="InterPro" id="IPR042099">
    <property type="entry name" value="ANL_N_sf"/>
</dbReference>
<dbReference type="Gene3D" id="3.40.630.30">
    <property type="match status" value="1"/>
</dbReference>
<gene>
    <name evidence="4" type="ORF">A3B13_00780</name>
</gene>
<sequence length="788" mass="87280">METAAPIKNLHEHIVSLAKRSPEKIALLSCDSEEKIFGEITYGELSRQVESAADYLRKLSLKSGDRVALAFNNSAELLILSWAAWSTGIVTVPLDIKRDTGELHQYKIKLSNAKLLIAQQGVLKDSDRTYLQDIQIIDFPGLSAESLLKAGASVQAGLPKNADTKTERKSDLSHEALILFTSGTTAHPKGAKLTLKNLIVNAQSIREWLDIKETDRFLVNLPLHHINSTTFCLATLLAGGSIAIPPTYSNSHFWRQVATTKTTITSIVQSILFDQLGRSDEFARVKNELKLNRIQIGSAPVVVQTLQEFRKKFHIPLYQGYGQTETALRVTGVPMGLPESLYEKLIEENSVGSPMSWADIRITDKEGKILGENEEGELVVKGPAVMEGYLDSSDKLSVNPERSRRMGNEPAFRDGYFLTGDIGFYKIIDGRQFFFLKGRKKEIIIKGGVNISPVAVENHLKNISGDIAQAYVVGIPDTRYGEEVGVVICWKKDVNEEIAKRRLKCALVFGTPLISAYETPKYISSILPEDLPTTSTGKVQRTILKNKMPFAQFEPIDTLVKTGAHKFLILNPQSPYVSASHELYNNCWQPLVMEKDKYKKDIGKQFIIIAVDGQNKIAGQIALIRTNLGEQELLHTKYDKLLTPEVSHPQGKAFVCISICSAGFKPKPVPSVVRVPDAEEVKKYLLAGNDPVYNFHQKTKGGQSEGAEFIDVIPNGRPEDKSSLGYTMLLKYPAPPENISIMNETPVSNQLIEAVLLIARDIGIKDVYAYSRPGGLAAYVSKSEKNDI</sequence>
<dbReference type="Gene3D" id="3.30.300.30">
    <property type="match status" value="1"/>
</dbReference>
<comment type="similarity">
    <text evidence="1">Belongs to the ATP-dependent AMP-binding enzyme family.</text>
</comment>
<feature type="domain" description="AMP-dependent synthetase/ligase" evidence="3">
    <location>
        <begin position="18"/>
        <end position="390"/>
    </location>
</feature>
<proteinExistence type="inferred from homology"/>
<evidence type="ECO:0000313" key="5">
    <source>
        <dbReference type="Proteomes" id="UP000176287"/>
    </source>
</evidence>
<dbReference type="InterPro" id="IPR045851">
    <property type="entry name" value="AMP-bd_C_sf"/>
</dbReference>
<dbReference type="PANTHER" id="PTHR43201">
    <property type="entry name" value="ACYL-COA SYNTHETASE"/>
    <property type="match status" value="1"/>
</dbReference>
<evidence type="ECO:0000256" key="2">
    <source>
        <dbReference type="ARBA" id="ARBA00022598"/>
    </source>
</evidence>
<dbReference type="AlphaFoldDB" id="A0A1G2CJB8"/>
<keyword evidence="2" id="KW-0436">Ligase</keyword>
<comment type="caution">
    <text evidence="4">The sequence shown here is derived from an EMBL/GenBank/DDBJ whole genome shotgun (WGS) entry which is preliminary data.</text>
</comment>
<dbReference type="Gene3D" id="3.40.50.12780">
    <property type="entry name" value="N-terminal domain of ligase-like"/>
    <property type="match status" value="1"/>
</dbReference>
<reference evidence="4 5" key="1">
    <citation type="journal article" date="2016" name="Nat. Commun.">
        <title>Thousands of microbial genomes shed light on interconnected biogeochemical processes in an aquifer system.</title>
        <authorList>
            <person name="Anantharaman K."/>
            <person name="Brown C.T."/>
            <person name="Hug L.A."/>
            <person name="Sharon I."/>
            <person name="Castelle C.J."/>
            <person name="Probst A.J."/>
            <person name="Thomas B.C."/>
            <person name="Singh A."/>
            <person name="Wilkins M.J."/>
            <person name="Karaoz U."/>
            <person name="Brodie E.L."/>
            <person name="Williams K.H."/>
            <person name="Hubbard S.S."/>
            <person name="Banfield J.F."/>
        </authorList>
    </citation>
    <scope>NUCLEOTIDE SEQUENCE [LARGE SCALE GENOMIC DNA]</scope>
</reference>
<dbReference type="GO" id="GO:0031956">
    <property type="term" value="F:medium-chain fatty acid-CoA ligase activity"/>
    <property type="evidence" value="ECO:0007669"/>
    <property type="project" value="TreeGrafter"/>
</dbReference>
<accession>A0A1G2CJB8</accession>
<dbReference type="Proteomes" id="UP000176287">
    <property type="component" value="Unassembled WGS sequence"/>
</dbReference>
<dbReference type="STRING" id="1798649.A3B13_00780"/>
<dbReference type="SUPFAM" id="SSF56801">
    <property type="entry name" value="Acetyl-CoA synthetase-like"/>
    <property type="match status" value="1"/>
</dbReference>
<evidence type="ECO:0000259" key="3">
    <source>
        <dbReference type="Pfam" id="PF00501"/>
    </source>
</evidence>
<evidence type="ECO:0000256" key="1">
    <source>
        <dbReference type="ARBA" id="ARBA00006432"/>
    </source>
</evidence>
<protein>
    <recommendedName>
        <fullName evidence="3">AMP-dependent synthetase/ligase domain-containing protein</fullName>
    </recommendedName>
</protein>
<dbReference type="PANTHER" id="PTHR43201:SF5">
    <property type="entry name" value="MEDIUM-CHAIN ACYL-COA LIGASE ACSF2, MITOCHONDRIAL"/>
    <property type="match status" value="1"/>
</dbReference>
<organism evidence="4 5">
    <name type="scientific">Candidatus Liptonbacteria bacterium RIFCSPLOWO2_01_FULL_45_15</name>
    <dbReference type="NCBI Taxonomy" id="1798649"/>
    <lineage>
        <taxon>Bacteria</taxon>
        <taxon>Candidatus Liptoniibacteriota</taxon>
    </lineage>
</organism>
<dbReference type="GO" id="GO:0006631">
    <property type="term" value="P:fatty acid metabolic process"/>
    <property type="evidence" value="ECO:0007669"/>
    <property type="project" value="TreeGrafter"/>
</dbReference>
<dbReference type="EMBL" id="MHKZ01000013">
    <property type="protein sequence ID" value="OGZ00751.1"/>
    <property type="molecule type" value="Genomic_DNA"/>
</dbReference>
<evidence type="ECO:0000313" key="4">
    <source>
        <dbReference type="EMBL" id="OGZ00751.1"/>
    </source>
</evidence>
<dbReference type="InterPro" id="IPR000873">
    <property type="entry name" value="AMP-dep_synth/lig_dom"/>
</dbReference>
<dbReference type="Pfam" id="PF00501">
    <property type="entry name" value="AMP-binding"/>
    <property type="match status" value="1"/>
</dbReference>
<name>A0A1G2CJB8_9BACT</name>